<dbReference type="VEuPathDB" id="TrichDB:TVAGG3_0220790"/>
<keyword evidence="2" id="KW-1185">Reference proteome</keyword>
<organism evidence="1 2">
    <name type="scientific">Trichomonas vaginalis (strain ATCC PRA-98 / G3)</name>
    <dbReference type="NCBI Taxonomy" id="412133"/>
    <lineage>
        <taxon>Eukaryota</taxon>
        <taxon>Metamonada</taxon>
        <taxon>Parabasalia</taxon>
        <taxon>Trichomonadida</taxon>
        <taxon>Trichomonadidae</taxon>
        <taxon>Trichomonas</taxon>
    </lineage>
</organism>
<reference evidence="1" key="1">
    <citation type="submission" date="2006-10" db="EMBL/GenBank/DDBJ databases">
        <authorList>
            <person name="Amadeo P."/>
            <person name="Zhao Q."/>
            <person name="Wortman J."/>
            <person name="Fraser-Liggett C."/>
            <person name="Carlton J."/>
        </authorList>
    </citation>
    <scope>NUCLEOTIDE SEQUENCE</scope>
    <source>
        <strain evidence="1">G3</strain>
    </source>
</reference>
<dbReference type="KEGG" id="tva:4762201"/>
<dbReference type="SUPFAM" id="SSF48371">
    <property type="entry name" value="ARM repeat"/>
    <property type="match status" value="1"/>
</dbReference>
<dbReference type="VEuPathDB" id="TrichDB:TVAG_069960"/>
<sequence>MTENVRKELKYSDGIAYIKKLISISIFPSLFTITERCNAIKCFAYMISRFPQELNRQDKIIVIHCMEFVRIRGETGTGPINAACLAATAKLALVRPELKIALHKRIEALLDQFKSLSIEMKCALLKAIFPIDHTAKIIKDVEKLIKQKELFDNDAIHALAIRAYVSTLVRLNKTSKEKVRNGIMNSLAPKIKEFESIDAKKYIFKTYGYLLQNVEELSEPILEILTDNISNRTAFQQLGYYYIKQKNLEKAKELYDLAFSHVKINFNMTPDPKIHKMLFKLAIAFPEFTECTKRCIIIRLDVMHALFCDFALISHAHLPEQHDATMKTNKWPDYIDVRTKNLFDANLIYQSRSEIKKLTFFQKINWNDFDFLHGNTGHFYFLSSQQIFADQVSAFSTIVNYRRDVRHLLPIFSFALKDQQSHPERPKCQASDVAELLGKSSNYYNTSFFITLIHFPQYIDNPCIITLFEDLISIRDTFDLMTKQHL</sequence>
<dbReference type="RefSeq" id="XP_001316569.1">
    <property type="nucleotide sequence ID" value="XM_001316534.1"/>
</dbReference>
<dbReference type="EMBL" id="DS113478">
    <property type="protein sequence ID" value="EAY04346.1"/>
    <property type="molecule type" value="Genomic_DNA"/>
</dbReference>
<name>A2ESN7_TRIV3</name>
<proteinExistence type="predicted"/>
<evidence type="ECO:0000313" key="1">
    <source>
        <dbReference type="EMBL" id="EAY04346.1"/>
    </source>
</evidence>
<accession>A2ESN7</accession>
<dbReference type="InterPro" id="IPR016024">
    <property type="entry name" value="ARM-type_fold"/>
</dbReference>
<dbReference type="Proteomes" id="UP000001542">
    <property type="component" value="Unassembled WGS sequence"/>
</dbReference>
<gene>
    <name evidence="1" type="ORF">TVAG_069960</name>
</gene>
<reference evidence="1" key="2">
    <citation type="journal article" date="2007" name="Science">
        <title>Draft genome sequence of the sexually transmitted pathogen Trichomonas vaginalis.</title>
        <authorList>
            <person name="Carlton J.M."/>
            <person name="Hirt R.P."/>
            <person name="Silva J.C."/>
            <person name="Delcher A.L."/>
            <person name="Schatz M."/>
            <person name="Zhao Q."/>
            <person name="Wortman J.R."/>
            <person name="Bidwell S.L."/>
            <person name="Alsmark U.C.M."/>
            <person name="Besteiro S."/>
            <person name="Sicheritz-Ponten T."/>
            <person name="Noel C.J."/>
            <person name="Dacks J.B."/>
            <person name="Foster P.G."/>
            <person name="Simillion C."/>
            <person name="Van de Peer Y."/>
            <person name="Miranda-Saavedra D."/>
            <person name="Barton G.J."/>
            <person name="Westrop G.D."/>
            <person name="Mueller S."/>
            <person name="Dessi D."/>
            <person name="Fiori P.L."/>
            <person name="Ren Q."/>
            <person name="Paulsen I."/>
            <person name="Zhang H."/>
            <person name="Bastida-Corcuera F.D."/>
            <person name="Simoes-Barbosa A."/>
            <person name="Brown M.T."/>
            <person name="Hayes R.D."/>
            <person name="Mukherjee M."/>
            <person name="Okumura C.Y."/>
            <person name="Schneider R."/>
            <person name="Smith A.J."/>
            <person name="Vanacova S."/>
            <person name="Villalvazo M."/>
            <person name="Haas B.J."/>
            <person name="Pertea M."/>
            <person name="Feldblyum T.V."/>
            <person name="Utterback T.R."/>
            <person name="Shu C.L."/>
            <person name="Osoegawa K."/>
            <person name="de Jong P.J."/>
            <person name="Hrdy I."/>
            <person name="Horvathova L."/>
            <person name="Zubacova Z."/>
            <person name="Dolezal P."/>
            <person name="Malik S.B."/>
            <person name="Logsdon J.M. Jr."/>
            <person name="Henze K."/>
            <person name="Gupta A."/>
            <person name="Wang C.C."/>
            <person name="Dunne R.L."/>
            <person name="Upcroft J.A."/>
            <person name="Upcroft P."/>
            <person name="White O."/>
            <person name="Salzberg S.L."/>
            <person name="Tang P."/>
            <person name="Chiu C.-H."/>
            <person name="Lee Y.-S."/>
            <person name="Embley T.M."/>
            <person name="Coombs G.H."/>
            <person name="Mottram J.C."/>
            <person name="Tachezy J."/>
            <person name="Fraser-Liggett C.M."/>
            <person name="Johnson P.J."/>
        </authorList>
    </citation>
    <scope>NUCLEOTIDE SEQUENCE [LARGE SCALE GENOMIC DNA]</scope>
    <source>
        <strain evidence="1">G3</strain>
    </source>
</reference>
<dbReference type="AlphaFoldDB" id="A2ESN7"/>
<evidence type="ECO:0000313" key="2">
    <source>
        <dbReference type="Proteomes" id="UP000001542"/>
    </source>
</evidence>
<protein>
    <submittedName>
        <fullName evidence="1">Uncharacterized protein</fullName>
    </submittedName>
</protein>
<dbReference type="InParanoid" id="A2ESN7"/>